<evidence type="ECO:0000313" key="2">
    <source>
        <dbReference type="Proteomes" id="UP000469949"/>
    </source>
</evidence>
<reference evidence="1 2" key="1">
    <citation type="submission" date="2019-10" db="EMBL/GenBank/DDBJ databases">
        <title>Draft Genome Sequence of the Caffeine Degrading Methylotroph Methylorubrum populi PINKEL.</title>
        <authorList>
            <person name="Dawson S.C."/>
            <person name="Zhang X."/>
            <person name="Wright M.E."/>
            <person name="Sharma G."/>
            <person name="Langner J.T."/>
            <person name="Ditty J.L."/>
            <person name="Subuyuj G.A."/>
        </authorList>
    </citation>
    <scope>NUCLEOTIDE SEQUENCE [LARGE SCALE GENOMIC DNA]</scope>
    <source>
        <strain evidence="1 2">Pinkel</strain>
    </source>
</reference>
<organism evidence="1 2">
    <name type="scientific">Methylorubrum populi</name>
    <dbReference type="NCBI Taxonomy" id="223967"/>
    <lineage>
        <taxon>Bacteria</taxon>
        <taxon>Pseudomonadati</taxon>
        <taxon>Pseudomonadota</taxon>
        <taxon>Alphaproteobacteria</taxon>
        <taxon>Hyphomicrobiales</taxon>
        <taxon>Methylobacteriaceae</taxon>
        <taxon>Methylorubrum</taxon>
    </lineage>
</organism>
<accession>A0A833IZY8</accession>
<dbReference type="AlphaFoldDB" id="A0A833IZY8"/>
<dbReference type="EMBL" id="WEKV01000020">
    <property type="protein sequence ID" value="KAB7782120.1"/>
    <property type="molecule type" value="Genomic_DNA"/>
</dbReference>
<proteinExistence type="predicted"/>
<name>A0A833IZY8_9HYPH</name>
<dbReference type="RefSeq" id="WP_210387093.1">
    <property type="nucleotide sequence ID" value="NZ_WEKV01000020.1"/>
</dbReference>
<protein>
    <submittedName>
        <fullName evidence="1">Uncharacterized protein</fullName>
    </submittedName>
</protein>
<dbReference type="Proteomes" id="UP000469949">
    <property type="component" value="Unassembled WGS sequence"/>
</dbReference>
<comment type="caution">
    <text evidence="1">The sequence shown here is derived from an EMBL/GenBank/DDBJ whole genome shotgun (WGS) entry which is preliminary data.</text>
</comment>
<sequence length="163" mass="18125">MTRRFAADTSVSMDRSIAEIRTTVRRYGASEFMHMETDAQAAVAFTMRGRRILFRLSMPDPKSRAFTHTEAQRMPRSPVAAHAAWEQSCRSRWRALALVIKAKLEAVEVGIVVFEDEFLANTVPPGSSVTLGEAMREPMRIAHETQSNTPLLPYLGKNGGSDG</sequence>
<evidence type="ECO:0000313" key="1">
    <source>
        <dbReference type="EMBL" id="KAB7782120.1"/>
    </source>
</evidence>
<gene>
    <name evidence="1" type="ORF">F8B43_4875</name>
</gene>